<feature type="compositionally biased region" description="Low complexity" evidence="1">
    <location>
        <begin position="54"/>
        <end position="107"/>
    </location>
</feature>
<proteinExistence type="predicted"/>
<gene>
    <name evidence="2" type="ORF">MAR_003432</name>
</gene>
<dbReference type="InterPro" id="IPR050784">
    <property type="entry name" value="IAP"/>
</dbReference>
<feature type="region of interest" description="Disordered" evidence="1">
    <location>
        <begin position="53"/>
        <end position="119"/>
    </location>
</feature>
<name>A0ABY7G8I7_MYAAR</name>
<dbReference type="SUPFAM" id="SSF57924">
    <property type="entry name" value="Inhibitor of apoptosis (IAP) repeat"/>
    <property type="match status" value="1"/>
</dbReference>
<dbReference type="PANTHER" id="PTHR10044">
    <property type="entry name" value="INHIBITOR OF APOPTOSIS"/>
    <property type="match status" value="1"/>
</dbReference>
<feature type="compositionally biased region" description="Polar residues" evidence="1">
    <location>
        <begin position="108"/>
        <end position="119"/>
    </location>
</feature>
<dbReference type="EMBL" id="CP111027">
    <property type="protein sequence ID" value="WAR29864.1"/>
    <property type="molecule type" value="Genomic_DNA"/>
</dbReference>
<dbReference type="Gene3D" id="1.10.8.10">
    <property type="entry name" value="DNA helicase RuvA subunit, C-terminal domain"/>
    <property type="match status" value="1"/>
</dbReference>
<dbReference type="PANTHER" id="PTHR10044:SF139">
    <property type="entry name" value="DEATH-ASSOCIATED INHIBITOR OF APOPTOSIS 2"/>
    <property type="match status" value="1"/>
</dbReference>
<protein>
    <submittedName>
        <fullName evidence="2">BIRC3-like protein</fullName>
    </submittedName>
</protein>
<organism evidence="2 3">
    <name type="scientific">Mya arenaria</name>
    <name type="common">Soft-shell clam</name>
    <dbReference type="NCBI Taxonomy" id="6604"/>
    <lineage>
        <taxon>Eukaryota</taxon>
        <taxon>Metazoa</taxon>
        <taxon>Spiralia</taxon>
        <taxon>Lophotrochozoa</taxon>
        <taxon>Mollusca</taxon>
        <taxon>Bivalvia</taxon>
        <taxon>Autobranchia</taxon>
        <taxon>Heteroconchia</taxon>
        <taxon>Euheterodonta</taxon>
        <taxon>Imparidentia</taxon>
        <taxon>Neoheterodontei</taxon>
        <taxon>Myida</taxon>
        <taxon>Myoidea</taxon>
        <taxon>Myidae</taxon>
        <taxon>Mya</taxon>
    </lineage>
</organism>
<accession>A0ABY7G8I7</accession>
<dbReference type="Proteomes" id="UP001164746">
    <property type="component" value="Chromosome 16"/>
</dbReference>
<sequence length="119" mass="13069">MGLPQWSRTDDPWVEHAKYSPKCQHVISNMGIEFINNVKLSFELTSEGELQFHTTTTATTEETTTEETTTTPTTEETTTTATTEETTEETTTATTAAETTTPTETAEQNATLTGKTITQ</sequence>
<keyword evidence="3" id="KW-1185">Reference proteome</keyword>
<evidence type="ECO:0000313" key="2">
    <source>
        <dbReference type="EMBL" id="WAR29864.1"/>
    </source>
</evidence>
<evidence type="ECO:0000313" key="3">
    <source>
        <dbReference type="Proteomes" id="UP001164746"/>
    </source>
</evidence>
<reference evidence="2" key="1">
    <citation type="submission" date="2022-11" db="EMBL/GenBank/DDBJ databases">
        <title>Centuries of genome instability and evolution in soft-shell clam transmissible cancer (bioRxiv).</title>
        <authorList>
            <person name="Hart S.F.M."/>
            <person name="Yonemitsu M.A."/>
            <person name="Giersch R.M."/>
            <person name="Beal B.F."/>
            <person name="Arriagada G."/>
            <person name="Davis B.W."/>
            <person name="Ostrander E.A."/>
            <person name="Goff S.P."/>
            <person name="Metzger M.J."/>
        </authorList>
    </citation>
    <scope>NUCLEOTIDE SEQUENCE</scope>
    <source>
        <strain evidence="2">MELC-2E11</strain>
        <tissue evidence="2">Siphon/mantle</tissue>
    </source>
</reference>
<dbReference type="Gene3D" id="1.10.1170.10">
    <property type="entry name" value="Inhibitor Of Apoptosis Protein (2mihbC-IAP-1), Chain A"/>
    <property type="match status" value="1"/>
</dbReference>
<evidence type="ECO:0000256" key="1">
    <source>
        <dbReference type="SAM" id="MobiDB-lite"/>
    </source>
</evidence>